<feature type="region of interest" description="Disordered" evidence="1">
    <location>
        <begin position="44"/>
        <end position="72"/>
    </location>
</feature>
<accession>A0A427XPQ8</accession>
<evidence type="ECO:0000256" key="1">
    <source>
        <dbReference type="SAM" id="MobiDB-lite"/>
    </source>
</evidence>
<proteinExistence type="predicted"/>
<keyword evidence="3" id="KW-1185">Reference proteome</keyword>
<comment type="caution">
    <text evidence="2">The sequence shown here is derived from an EMBL/GenBank/DDBJ whole genome shotgun (WGS) entry which is preliminary data.</text>
</comment>
<sequence>MDSLEAVRDWLLVLSKNDAEPVRHKAAPLAAGGPVLFTVGQRRISRETAEQGRQGTTRGISGRVVEDQGQQQ</sequence>
<name>A0A427XPQ8_9TREE</name>
<dbReference type="Proteomes" id="UP000279259">
    <property type="component" value="Unassembled WGS sequence"/>
</dbReference>
<protein>
    <submittedName>
        <fullName evidence="2">Uncharacterized protein</fullName>
    </submittedName>
</protein>
<gene>
    <name evidence="2" type="ORF">EHS25_006993</name>
</gene>
<dbReference type="EMBL" id="RSCD01000032">
    <property type="protein sequence ID" value="RSH80824.1"/>
    <property type="molecule type" value="Genomic_DNA"/>
</dbReference>
<evidence type="ECO:0000313" key="2">
    <source>
        <dbReference type="EMBL" id="RSH80824.1"/>
    </source>
</evidence>
<reference evidence="2 3" key="1">
    <citation type="submission" date="2018-11" db="EMBL/GenBank/DDBJ databases">
        <title>Genome sequence of Saitozyma podzolica DSM 27192.</title>
        <authorList>
            <person name="Aliyu H."/>
            <person name="Gorte O."/>
            <person name="Ochsenreither K."/>
        </authorList>
    </citation>
    <scope>NUCLEOTIDE SEQUENCE [LARGE SCALE GENOMIC DNA]</scope>
    <source>
        <strain evidence="2 3">DSM 27192</strain>
    </source>
</reference>
<organism evidence="2 3">
    <name type="scientific">Saitozyma podzolica</name>
    <dbReference type="NCBI Taxonomy" id="1890683"/>
    <lineage>
        <taxon>Eukaryota</taxon>
        <taxon>Fungi</taxon>
        <taxon>Dikarya</taxon>
        <taxon>Basidiomycota</taxon>
        <taxon>Agaricomycotina</taxon>
        <taxon>Tremellomycetes</taxon>
        <taxon>Tremellales</taxon>
        <taxon>Trimorphomycetaceae</taxon>
        <taxon>Saitozyma</taxon>
    </lineage>
</organism>
<evidence type="ECO:0000313" key="3">
    <source>
        <dbReference type="Proteomes" id="UP000279259"/>
    </source>
</evidence>
<dbReference type="AlphaFoldDB" id="A0A427XPQ8"/>